<protein>
    <submittedName>
        <fullName evidence="2">DUF3017 domain-containing protein</fullName>
    </submittedName>
</protein>
<dbReference type="InterPro" id="IPR021385">
    <property type="entry name" value="DUF3017"/>
</dbReference>
<dbReference type="EMBL" id="QEEZ01000008">
    <property type="protein sequence ID" value="PWC01778.1"/>
    <property type="molecule type" value="Genomic_DNA"/>
</dbReference>
<keyword evidence="1" id="KW-1133">Transmembrane helix</keyword>
<dbReference type="KEGG" id="cyz:C3B44_02360"/>
<feature type="transmembrane region" description="Helical" evidence="1">
    <location>
        <begin position="50"/>
        <end position="68"/>
    </location>
</feature>
<feature type="transmembrane region" description="Helical" evidence="1">
    <location>
        <begin position="22"/>
        <end position="44"/>
    </location>
</feature>
<comment type="caution">
    <text evidence="2">The sequence shown here is derived from an EMBL/GenBank/DDBJ whole genome shotgun (WGS) entry which is preliminary data.</text>
</comment>
<keyword evidence="3" id="KW-1185">Reference proteome</keyword>
<dbReference type="Pfam" id="PF11222">
    <property type="entry name" value="DUF3017"/>
    <property type="match status" value="1"/>
</dbReference>
<keyword evidence="1" id="KW-0812">Transmembrane</keyword>
<evidence type="ECO:0000256" key="1">
    <source>
        <dbReference type="SAM" id="Phobius"/>
    </source>
</evidence>
<feature type="transmembrane region" description="Helical" evidence="1">
    <location>
        <begin position="80"/>
        <end position="102"/>
    </location>
</feature>
<sequence length="107" mass="11520">MPELSLDNPHDIGNPASRLPRWLQLAGLVAFLALIAAFFGWMLTEHWRRATFALGVAMVWLGVLRLTCDSRILGIFAVRSVKFDVAFCFAVGGLMAAAAASVDALGS</sequence>
<dbReference type="RefSeq" id="WP_108430956.1">
    <property type="nucleotide sequence ID" value="NZ_CP026947.1"/>
</dbReference>
<organism evidence="2 3">
    <name type="scientific">Corynebacterium yudongzhengii</name>
    <dbReference type="NCBI Taxonomy" id="2080740"/>
    <lineage>
        <taxon>Bacteria</taxon>
        <taxon>Bacillati</taxon>
        <taxon>Actinomycetota</taxon>
        <taxon>Actinomycetes</taxon>
        <taxon>Mycobacteriales</taxon>
        <taxon>Corynebacteriaceae</taxon>
        <taxon>Corynebacterium</taxon>
    </lineage>
</organism>
<evidence type="ECO:0000313" key="2">
    <source>
        <dbReference type="EMBL" id="PWC01778.1"/>
    </source>
</evidence>
<reference evidence="3" key="1">
    <citation type="submission" date="2018-04" db="EMBL/GenBank/DDBJ databases">
        <authorList>
            <person name="Liu S."/>
            <person name="Wang Z."/>
            <person name="Li J."/>
        </authorList>
    </citation>
    <scope>NUCLEOTIDE SEQUENCE [LARGE SCALE GENOMIC DNA]</scope>
    <source>
        <strain evidence="3">2189</strain>
    </source>
</reference>
<name>A0A2U1T7A6_9CORY</name>
<proteinExistence type="predicted"/>
<keyword evidence="1" id="KW-0472">Membrane</keyword>
<dbReference type="AlphaFoldDB" id="A0A2U1T7A6"/>
<dbReference type="OrthoDB" id="4411540at2"/>
<evidence type="ECO:0000313" key="3">
    <source>
        <dbReference type="Proteomes" id="UP000244989"/>
    </source>
</evidence>
<gene>
    <name evidence="2" type="ORF">DF222_05445</name>
</gene>
<dbReference type="Proteomes" id="UP000244989">
    <property type="component" value="Unassembled WGS sequence"/>
</dbReference>
<accession>A0A2U1T7A6</accession>